<dbReference type="Proteomes" id="UP000077154">
    <property type="component" value="Unassembled WGS sequence"/>
</dbReference>
<name>A0A176ZX59_9PEZI</name>
<dbReference type="SUPFAM" id="SSF52540">
    <property type="entry name" value="P-loop containing nucleoside triphosphate hydrolases"/>
    <property type="match status" value="1"/>
</dbReference>
<organism evidence="3">
    <name type="scientific">Pseudogymnoascus destructans</name>
    <dbReference type="NCBI Taxonomy" id="655981"/>
    <lineage>
        <taxon>Eukaryota</taxon>
        <taxon>Fungi</taxon>
        <taxon>Dikarya</taxon>
        <taxon>Ascomycota</taxon>
        <taxon>Pezizomycotina</taxon>
        <taxon>Leotiomycetes</taxon>
        <taxon>Thelebolales</taxon>
        <taxon>Thelebolaceae</taxon>
        <taxon>Pseudogymnoascus</taxon>
    </lineage>
</organism>
<dbReference type="GO" id="GO:0000724">
    <property type="term" value="P:double-strand break repair via homologous recombination"/>
    <property type="evidence" value="ECO:0007669"/>
    <property type="project" value="TreeGrafter"/>
</dbReference>
<feature type="domain" description="Helicase ATP-binding" evidence="2">
    <location>
        <begin position="915"/>
        <end position="1053"/>
    </location>
</feature>
<dbReference type="GO" id="GO:0009378">
    <property type="term" value="F:four-way junction helicase activity"/>
    <property type="evidence" value="ECO:0007669"/>
    <property type="project" value="TreeGrafter"/>
</dbReference>
<dbReference type="GO" id="GO:0005524">
    <property type="term" value="F:ATP binding"/>
    <property type="evidence" value="ECO:0007669"/>
    <property type="project" value="InterPro"/>
</dbReference>
<dbReference type="GO" id="GO:0043138">
    <property type="term" value="F:3'-5' DNA helicase activity"/>
    <property type="evidence" value="ECO:0007669"/>
    <property type="project" value="TreeGrafter"/>
</dbReference>
<evidence type="ECO:0000313" key="3">
    <source>
        <dbReference type="EMBL" id="OAF54539.1"/>
    </source>
</evidence>
<dbReference type="PROSITE" id="PS51192">
    <property type="entry name" value="HELICASE_ATP_BIND_1"/>
    <property type="match status" value="1"/>
</dbReference>
<dbReference type="RefSeq" id="XP_024319843.1">
    <property type="nucleotide sequence ID" value="XM_024472644.1"/>
</dbReference>
<dbReference type="VEuPathDB" id="FungiDB:GMDG_08536"/>
<dbReference type="Pfam" id="PF00270">
    <property type="entry name" value="DEAD"/>
    <property type="match status" value="1"/>
</dbReference>
<reference evidence="3" key="1">
    <citation type="submission" date="2016-03" db="EMBL/GenBank/DDBJ databases">
        <title>Updated assembly of Pseudogymnoascus destructans, the fungus causing white-nose syndrome of bats.</title>
        <authorList>
            <person name="Palmer J.M."/>
            <person name="Drees K.P."/>
            <person name="Foster J.T."/>
            <person name="Lindner D.L."/>
        </authorList>
    </citation>
    <scope>NUCLEOTIDE SEQUENCE [LARGE SCALE GENOMIC DNA]</scope>
    <source>
        <strain evidence="3">20631-21</strain>
    </source>
</reference>
<dbReference type="GO" id="GO:0003676">
    <property type="term" value="F:nucleic acid binding"/>
    <property type="evidence" value="ECO:0007669"/>
    <property type="project" value="InterPro"/>
</dbReference>
<dbReference type="Pfam" id="PF12013">
    <property type="entry name" value="OrsD"/>
    <property type="match status" value="1"/>
</dbReference>
<sequence>MSEFTYDANHLVVVCRACSSCVSPTTRWGQRHLREFPHNLRGAVHKATTELLDGYGRRRSLDELKEEVRRLNLQRIDSGQLAQPVQGLTRHDGFYCLRPQCIYCTRNLANMKEHLRVEHRLKAAQQKTMHGQLWKECELQTYFKGGNRINYFAVAPLSNTQDITQLPQATTTQQDQERQLKEDMLFEKISKDVEEATKDQEEAAKRTGFPSHLTGLKDEEIYSSYQLPKVQPLRKAGNDGRSDGRKYDPESYLTHIVRAAESLLRDVYRLCSDNSKERKMTQQRANILNSFYAGASGQSDGFRSFKNPSTLTKYFATFKQLLVYYYNVPYNMGDKDDDDGERSVRHHFTSTQPDQVLPHERRAMDKIMAILEDRAMFHIPPEENHELKGWIRKLYMALICQMVGSMPFRSAVLSFCAMISRRKSGGSGLWEEAGNYNSHLSALTWTAQLIIFDYACHQNQDDEDRIPAFLTDVCSKTFQQLAETPFGHILQWRLYLFKVSKAAIAMHQARWSVDGQNMTFRGVELRMSHIEQLVASEFRQAHSLLYDKLMFKSNELVPMQSWRLRDDLDTEDAGVSWLTNKGNTELVQSADIALLGMIQGSAELRRMFIIEAKDGDGMMLSVKAIAVYEGYVQQFLKQLLVLCHITAGQPLREPELLSITWCNTARMRHVYIWEKLVLIYTQYHKGQQQSGLYKDNVRFLPRAIGDMLLDYIAYVIPLQQIFLRQQQPKALISPYLWAKTGGVWSDGAVTACLRRACARADIPSLHTANWCQMSMSICKEKFGGGDRASFDLEGDAGDDEESELMAMAEQSNHSYRTFNQAYAGSSTLTMNVLLHRAYKASSSWHSFFRFDRILDGKRPRGMSEVLSLRVMDAAKHSQARPRKAYSESDLLDAARKLYSAPDLQFRAGQRRGLVAMMVKPVEQLVLILGTGSGKTLVFLVGTAVAEDRTTILVIPAVALRGDMVSRCREVGIQPLVWTIGCKQKASLVIVSAEAACTEGFMDYVRTLQFQQELDRIVIDEAHLIRTQTIWLTATLPPAMEEEFVQLNKLVRPAIIRESTNRPNIQYLVDTAEGDIFDRAATHVIDSWSKGLDRSNGKVIIYC</sequence>
<comment type="similarity">
    <text evidence="1">Belongs to the helicase family. RecQ subfamily.</text>
</comment>
<gene>
    <name evidence="3" type="ORF">VC83_09199</name>
</gene>
<dbReference type="GO" id="GO:0005737">
    <property type="term" value="C:cytoplasm"/>
    <property type="evidence" value="ECO:0007669"/>
    <property type="project" value="TreeGrafter"/>
</dbReference>
<dbReference type="AlphaFoldDB" id="A0A176ZX59"/>
<dbReference type="InterPro" id="IPR014001">
    <property type="entry name" value="Helicase_ATP-bd"/>
</dbReference>
<dbReference type="InterPro" id="IPR011545">
    <property type="entry name" value="DEAD/DEAH_box_helicase_dom"/>
</dbReference>
<accession>A0A176ZX59</accession>
<dbReference type="InterPro" id="IPR027417">
    <property type="entry name" value="P-loop_NTPase"/>
</dbReference>
<dbReference type="PANTHER" id="PTHR13710:SF154">
    <property type="entry name" value="RECQ HELICASE, PUTATIVE (AFU_ORTHOLOGUE AFUA_6G14720)-RELATED"/>
    <property type="match status" value="1"/>
</dbReference>
<proteinExistence type="inferred from homology"/>
<dbReference type="OrthoDB" id="3438035at2759"/>
<dbReference type="eggNOG" id="KOG0351">
    <property type="taxonomic scope" value="Eukaryota"/>
</dbReference>
<dbReference type="VEuPathDB" id="FungiDB:GMDG_08538"/>
<dbReference type="GO" id="GO:0005694">
    <property type="term" value="C:chromosome"/>
    <property type="evidence" value="ECO:0007669"/>
    <property type="project" value="TreeGrafter"/>
</dbReference>
<dbReference type="Gene3D" id="3.40.50.300">
    <property type="entry name" value="P-loop containing nucleotide triphosphate hydrolases"/>
    <property type="match status" value="1"/>
</dbReference>
<dbReference type="EMBL" id="KV441419">
    <property type="protein sequence ID" value="OAF54539.1"/>
    <property type="molecule type" value="Genomic_DNA"/>
</dbReference>
<protein>
    <recommendedName>
        <fullName evidence="2">Helicase ATP-binding domain-containing protein</fullName>
    </recommendedName>
</protein>
<dbReference type="SMART" id="SM00487">
    <property type="entry name" value="DEXDc"/>
    <property type="match status" value="1"/>
</dbReference>
<dbReference type="InterPro" id="IPR022698">
    <property type="entry name" value="OrsD"/>
</dbReference>
<evidence type="ECO:0000256" key="1">
    <source>
        <dbReference type="ARBA" id="ARBA00005446"/>
    </source>
</evidence>
<evidence type="ECO:0000259" key="2">
    <source>
        <dbReference type="PROSITE" id="PS51192"/>
    </source>
</evidence>
<dbReference type="VEuPathDB" id="FungiDB:GMDG_08537"/>
<dbReference type="PANTHER" id="PTHR13710">
    <property type="entry name" value="DNA HELICASE RECQ FAMILY MEMBER"/>
    <property type="match status" value="1"/>
</dbReference>
<dbReference type="GeneID" id="36292236"/>